<dbReference type="Proteomes" id="UP000758856">
    <property type="component" value="Unassembled WGS sequence"/>
</dbReference>
<dbReference type="SUPFAM" id="SSF46689">
    <property type="entry name" value="Homeodomain-like"/>
    <property type="match status" value="1"/>
</dbReference>
<feature type="DNA-binding region" description="H-T-H motif" evidence="4">
    <location>
        <begin position="28"/>
        <end position="47"/>
    </location>
</feature>
<gene>
    <name evidence="6" type="ORF">GCM10008170_06460</name>
    <name evidence="7" type="ORF">JOD31_001794</name>
</gene>
<dbReference type="AlphaFoldDB" id="A0A9W6MQW3"/>
<evidence type="ECO:0000259" key="5">
    <source>
        <dbReference type="PROSITE" id="PS50977"/>
    </source>
</evidence>
<dbReference type="Pfam" id="PF00440">
    <property type="entry name" value="TetR_N"/>
    <property type="match status" value="1"/>
</dbReference>
<feature type="domain" description="HTH tetR-type" evidence="5">
    <location>
        <begin position="5"/>
        <end position="65"/>
    </location>
</feature>
<dbReference type="SUPFAM" id="SSF48498">
    <property type="entry name" value="Tetracyclin repressor-like, C-terminal domain"/>
    <property type="match status" value="1"/>
</dbReference>
<keyword evidence="8" id="KW-1185">Reference proteome</keyword>
<evidence type="ECO:0000256" key="1">
    <source>
        <dbReference type="ARBA" id="ARBA00023015"/>
    </source>
</evidence>
<dbReference type="InterPro" id="IPR023772">
    <property type="entry name" value="DNA-bd_HTH_TetR-type_CS"/>
</dbReference>
<dbReference type="PROSITE" id="PS01081">
    <property type="entry name" value="HTH_TETR_1"/>
    <property type="match status" value="1"/>
</dbReference>
<dbReference type="EMBL" id="BSFF01000001">
    <property type="protein sequence ID" value="GLK54627.1"/>
    <property type="molecule type" value="Genomic_DNA"/>
</dbReference>
<dbReference type="GO" id="GO:0000976">
    <property type="term" value="F:transcription cis-regulatory region binding"/>
    <property type="evidence" value="ECO:0007669"/>
    <property type="project" value="TreeGrafter"/>
</dbReference>
<dbReference type="EMBL" id="JAFBCY010000002">
    <property type="protein sequence ID" value="MBM7851569.1"/>
    <property type="molecule type" value="Genomic_DNA"/>
</dbReference>
<accession>A0A9W6MQW3</accession>
<sequence length="191" mass="20090">MSRAPDTRARIEAAALALFAEKGVDGTSTRDIAKAVGVTEGALYRHFASKDELARALFLSRYGGFAAGVEEIRAKAEPFPPTVAALVRFFYAAFDADPDAFAYVLVTQHDHLGGMAADAPENVVAALARTLADAMARGEIAQGDVALVSALALGLVVQPAIFRLYGRLPQPPSAYAEEVTRAVLAAVGARM</sequence>
<evidence type="ECO:0000256" key="3">
    <source>
        <dbReference type="ARBA" id="ARBA00023163"/>
    </source>
</evidence>
<reference evidence="7 8" key="2">
    <citation type="submission" date="2021-01" db="EMBL/GenBank/DDBJ databases">
        <title>Genomic Encyclopedia of Type Strains, Phase IV (KMG-IV): sequencing the most valuable type-strain genomes for metagenomic binning, comparative biology and taxonomic classification.</title>
        <authorList>
            <person name="Goeker M."/>
        </authorList>
    </citation>
    <scope>NUCLEOTIDE SEQUENCE [LARGE SCALE GENOMIC DNA]</scope>
    <source>
        <strain evidence="7 8">DSM 6130</strain>
    </source>
</reference>
<dbReference type="Proteomes" id="UP001143400">
    <property type="component" value="Unassembled WGS sequence"/>
</dbReference>
<dbReference type="PANTHER" id="PTHR30055">
    <property type="entry name" value="HTH-TYPE TRANSCRIPTIONAL REGULATOR RUTR"/>
    <property type="match status" value="1"/>
</dbReference>
<evidence type="ECO:0000256" key="2">
    <source>
        <dbReference type="ARBA" id="ARBA00023125"/>
    </source>
</evidence>
<reference evidence="6" key="1">
    <citation type="journal article" date="2014" name="Int. J. Syst. Evol. Microbiol.">
        <title>Complete genome sequence of Corynebacterium casei LMG S-19264T (=DSM 44701T), isolated from a smear-ripened cheese.</title>
        <authorList>
            <consortium name="US DOE Joint Genome Institute (JGI-PGF)"/>
            <person name="Walter F."/>
            <person name="Albersmeier A."/>
            <person name="Kalinowski J."/>
            <person name="Ruckert C."/>
        </authorList>
    </citation>
    <scope>NUCLEOTIDE SEQUENCE</scope>
    <source>
        <strain evidence="6">VKM B-1606</strain>
    </source>
</reference>
<keyword evidence="2 4" id="KW-0238">DNA-binding</keyword>
<dbReference type="Gene3D" id="1.10.357.10">
    <property type="entry name" value="Tetracycline Repressor, domain 2"/>
    <property type="match status" value="1"/>
</dbReference>
<evidence type="ECO:0000313" key="7">
    <source>
        <dbReference type="EMBL" id="MBM7851569.1"/>
    </source>
</evidence>
<organism evidence="6 9">
    <name type="scientific">Methylopila capsulata</name>
    <dbReference type="NCBI Taxonomy" id="61654"/>
    <lineage>
        <taxon>Bacteria</taxon>
        <taxon>Pseudomonadati</taxon>
        <taxon>Pseudomonadota</taxon>
        <taxon>Alphaproteobacteria</taxon>
        <taxon>Hyphomicrobiales</taxon>
        <taxon>Methylopilaceae</taxon>
        <taxon>Methylopila</taxon>
    </lineage>
</organism>
<keyword evidence="3" id="KW-0804">Transcription</keyword>
<reference evidence="6" key="3">
    <citation type="submission" date="2023-01" db="EMBL/GenBank/DDBJ databases">
        <authorList>
            <person name="Sun Q."/>
            <person name="Evtushenko L."/>
        </authorList>
    </citation>
    <scope>NUCLEOTIDE SEQUENCE</scope>
    <source>
        <strain evidence="6">VKM B-1606</strain>
    </source>
</reference>
<keyword evidence="1" id="KW-0805">Transcription regulation</keyword>
<evidence type="ECO:0000313" key="8">
    <source>
        <dbReference type="Proteomes" id="UP000758856"/>
    </source>
</evidence>
<comment type="caution">
    <text evidence="6">The sequence shown here is derived from an EMBL/GenBank/DDBJ whole genome shotgun (WGS) entry which is preliminary data.</text>
</comment>
<dbReference type="PROSITE" id="PS50977">
    <property type="entry name" value="HTH_TETR_2"/>
    <property type="match status" value="1"/>
</dbReference>
<dbReference type="InterPro" id="IPR036271">
    <property type="entry name" value="Tet_transcr_reg_TetR-rel_C_sf"/>
</dbReference>
<evidence type="ECO:0000313" key="9">
    <source>
        <dbReference type="Proteomes" id="UP001143400"/>
    </source>
</evidence>
<dbReference type="InterPro" id="IPR050109">
    <property type="entry name" value="HTH-type_TetR-like_transc_reg"/>
</dbReference>
<dbReference type="PRINTS" id="PR00455">
    <property type="entry name" value="HTHTETR"/>
</dbReference>
<evidence type="ECO:0000256" key="4">
    <source>
        <dbReference type="PROSITE-ProRule" id="PRU00335"/>
    </source>
</evidence>
<dbReference type="InterPro" id="IPR001647">
    <property type="entry name" value="HTH_TetR"/>
</dbReference>
<name>A0A9W6MQW3_9HYPH</name>
<dbReference type="GO" id="GO:0003700">
    <property type="term" value="F:DNA-binding transcription factor activity"/>
    <property type="evidence" value="ECO:0007669"/>
    <property type="project" value="TreeGrafter"/>
</dbReference>
<protein>
    <submittedName>
        <fullName evidence="7">AcrR family transcriptional regulator</fullName>
    </submittedName>
    <submittedName>
        <fullName evidence="6">TetR family transcriptional regulator</fullName>
    </submittedName>
</protein>
<proteinExistence type="predicted"/>
<dbReference type="InterPro" id="IPR009057">
    <property type="entry name" value="Homeodomain-like_sf"/>
</dbReference>
<dbReference type="PANTHER" id="PTHR30055:SF234">
    <property type="entry name" value="HTH-TYPE TRANSCRIPTIONAL REGULATOR BETI"/>
    <property type="match status" value="1"/>
</dbReference>
<evidence type="ECO:0000313" key="6">
    <source>
        <dbReference type="EMBL" id="GLK54627.1"/>
    </source>
</evidence>
<dbReference type="RefSeq" id="WP_204949984.1">
    <property type="nucleotide sequence ID" value="NZ_BSFF01000001.1"/>
</dbReference>